<accession>A5ZPR2</accession>
<reference evidence="1 2" key="2">
    <citation type="submission" date="2007-04" db="EMBL/GenBank/DDBJ databases">
        <title>Draft genome sequence of Ruminococcus obeum (ATCC 29174).</title>
        <authorList>
            <person name="Sudarsanam P."/>
            <person name="Ley R."/>
            <person name="Guruge J."/>
            <person name="Turnbaugh P.J."/>
            <person name="Mahowald M."/>
            <person name="Liep D."/>
            <person name="Gordon J."/>
        </authorList>
    </citation>
    <scope>NUCLEOTIDE SEQUENCE [LARGE SCALE GENOMIC DNA]</scope>
    <source>
        <strain evidence="1 2">ATCC 29174</strain>
    </source>
</reference>
<sequence length="38" mass="4686">METLIKLYSFYGGKHAYYNCRMRQSWKHPCRAITGRRY</sequence>
<evidence type="ECO:0000313" key="2">
    <source>
        <dbReference type="Proteomes" id="UP000006002"/>
    </source>
</evidence>
<reference evidence="1 2" key="1">
    <citation type="submission" date="2007-03" db="EMBL/GenBank/DDBJ databases">
        <authorList>
            <person name="Fulton L."/>
            <person name="Clifton S."/>
            <person name="Fulton B."/>
            <person name="Xu J."/>
            <person name="Minx P."/>
            <person name="Pepin K.H."/>
            <person name="Johnson M."/>
            <person name="Thiruvilangam P."/>
            <person name="Bhonagiri V."/>
            <person name="Nash W.E."/>
            <person name="Mardis E.R."/>
            <person name="Wilson R.K."/>
        </authorList>
    </citation>
    <scope>NUCLEOTIDE SEQUENCE [LARGE SCALE GENOMIC DNA]</scope>
    <source>
        <strain evidence="1 2">ATCC 29174</strain>
    </source>
</reference>
<dbReference type="HOGENOM" id="CLU_3325149_0_0_9"/>
<dbReference type="Proteomes" id="UP000006002">
    <property type="component" value="Unassembled WGS sequence"/>
</dbReference>
<comment type="caution">
    <text evidence="1">The sequence shown here is derived from an EMBL/GenBank/DDBJ whole genome shotgun (WGS) entry which is preliminary data.</text>
</comment>
<name>A5ZPR2_9FIRM</name>
<dbReference type="EMBL" id="AAVO02000002">
    <property type="protein sequence ID" value="EDM88858.1"/>
    <property type="molecule type" value="Genomic_DNA"/>
</dbReference>
<protein>
    <submittedName>
        <fullName evidence="1">Uncharacterized protein</fullName>
    </submittedName>
</protein>
<proteinExistence type="predicted"/>
<organism evidence="1 2">
    <name type="scientific">Blautia obeum ATCC 29174</name>
    <dbReference type="NCBI Taxonomy" id="411459"/>
    <lineage>
        <taxon>Bacteria</taxon>
        <taxon>Bacillati</taxon>
        <taxon>Bacillota</taxon>
        <taxon>Clostridia</taxon>
        <taxon>Lachnospirales</taxon>
        <taxon>Lachnospiraceae</taxon>
        <taxon>Blautia</taxon>
    </lineage>
</organism>
<evidence type="ECO:0000313" key="1">
    <source>
        <dbReference type="EMBL" id="EDM88858.1"/>
    </source>
</evidence>
<dbReference type="AlphaFoldDB" id="A5ZPR2"/>
<gene>
    <name evidence="1" type="ORF">RUMOBE_00979</name>
</gene>